<accession>A0A4T0H0L4</accession>
<organism evidence="7 8">
    <name type="scientific">Wallemia ichthyophaga</name>
    <dbReference type="NCBI Taxonomy" id="245174"/>
    <lineage>
        <taxon>Eukaryota</taxon>
        <taxon>Fungi</taxon>
        <taxon>Dikarya</taxon>
        <taxon>Basidiomycota</taxon>
        <taxon>Wallemiomycotina</taxon>
        <taxon>Wallemiomycetes</taxon>
        <taxon>Wallemiales</taxon>
        <taxon>Wallemiaceae</taxon>
        <taxon>Wallemia</taxon>
    </lineage>
</organism>
<dbReference type="Proteomes" id="UP000306954">
    <property type="component" value="Unassembled WGS sequence"/>
</dbReference>
<dbReference type="GO" id="GO:0070008">
    <property type="term" value="F:serine-type exopeptidase activity"/>
    <property type="evidence" value="ECO:0007669"/>
    <property type="project" value="InterPro"/>
</dbReference>
<gene>
    <name evidence="7" type="ORF">E3P90_03759</name>
</gene>
<keyword evidence="5" id="KW-0325">Glycoprotein</keyword>
<evidence type="ECO:0000313" key="8">
    <source>
        <dbReference type="Proteomes" id="UP000306954"/>
    </source>
</evidence>
<dbReference type="AlphaFoldDB" id="A0A4T0H0L4"/>
<dbReference type="Pfam" id="PF05577">
    <property type="entry name" value="Peptidase_S28"/>
    <property type="match status" value="1"/>
</dbReference>
<evidence type="ECO:0000256" key="3">
    <source>
        <dbReference type="ARBA" id="ARBA00022729"/>
    </source>
</evidence>
<proteinExistence type="inferred from homology"/>
<dbReference type="InterPro" id="IPR008758">
    <property type="entry name" value="Peptidase_S28"/>
</dbReference>
<sequence>MRITVVGFICFLGFSLAIQYTPRTLRSHLNLDIDITTFPAYTANHFHNRVDHYNESDTRDFPQRYWVNSRHYDGAPNPPIFLLEAGETDGVARLDALDRGIVNHLAQATNGIAIVLEHRYYGDSLPFKIFTQDTLRYLTYNQSLEDSVKFARDFHTLYHPHSASLNTAQLNQSRWIVYGGSYAGARAAHLRTLHPDLFFGGIGSSAVVHAEDDYWRYFDMIRLHQDGGCVNALSQAVQLIDAVLDLPLALPKHALKRLFGLSGLSDEDFVDTITYPLAFVQGENWDEEVSAHEFQSFCNATAGDGLVKRLLTFTPNFTLIPTCPPSASLPLGHAAYALVQYARWIDKHVATQLRAAQVRDRDATNADASAPSSMRAWGYQVCTQWGYFQGAPPVTAREAYAHRLVSKRLTLEQTSSYCLRDYNITHRPHIEEVNSLGDFQTHAHRLAFIDGSADPWREATAHSSRAADRLDSIGEPSIVIPKGTHHWDENGWLDRTQEPPLIRNVHDYAVSFVSSWLEERV</sequence>
<evidence type="ECO:0000313" key="7">
    <source>
        <dbReference type="EMBL" id="TIB08233.1"/>
    </source>
</evidence>
<keyword evidence="2" id="KW-0645">Protease</keyword>
<evidence type="ECO:0008006" key="9">
    <source>
        <dbReference type="Google" id="ProtNLM"/>
    </source>
</evidence>
<evidence type="ECO:0000256" key="6">
    <source>
        <dbReference type="SAM" id="SignalP"/>
    </source>
</evidence>
<protein>
    <recommendedName>
        <fullName evidence="9">Serine protease EDA2</fullName>
    </recommendedName>
</protein>
<name>A0A4T0H0L4_WALIC</name>
<comment type="similarity">
    <text evidence="1">Belongs to the peptidase S28 family.</text>
</comment>
<dbReference type="Gene3D" id="3.40.50.1820">
    <property type="entry name" value="alpha/beta hydrolase"/>
    <property type="match status" value="2"/>
</dbReference>
<dbReference type="InterPro" id="IPR029058">
    <property type="entry name" value="AB_hydrolase_fold"/>
</dbReference>
<dbReference type="PANTHER" id="PTHR11010:SF117">
    <property type="entry name" value="SERINE PROTEASE 16"/>
    <property type="match status" value="1"/>
</dbReference>
<comment type="caution">
    <text evidence="7">The sequence shown here is derived from an EMBL/GenBank/DDBJ whole genome shotgun (WGS) entry which is preliminary data.</text>
</comment>
<evidence type="ECO:0000256" key="4">
    <source>
        <dbReference type="ARBA" id="ARBA00022801"/>
    </source>
</evidence>
<dbReference type="GO" id="GO:0008239">
    <property type="term" value="F:dipeptidyl-peptidase activity"/>
    <property type="evidence" value="ECO:0007669"/>
    <property type="project" value="TreeGrafter"/>
</dbReference>
<dbReference type="EMBL" id="SPOF01000063">
    <property type="protein sequence ID" value="TIB08233.1"/>
    <property type="molecule type" value="Genomic_DNA"/>
</dbReference>
<feature type="signal peptide" evidence="6">
    <location>
        <begin position="1"/>
        <end position="17"/>
    </location>
</feature>
<evidence type="ECO:0000256" key="5">
    <source>
        <dbReference type="ARBA" id="ARBA00023180"/>
    </source>
</evidence>
<feature type="chain" id="PRO_5030101439" description="Serine protease EDA2" evidence="6">
    <location>
        <begin position="18"/>
        <end position="521"/>
    </location>
</feature>
<evidence type="ECO:0000256" key="1">
    <source>
        <dbReference type="ARBA" id="ARBA00011079"/>
    </source>
</evidence>
<dbReference type="PANTHER" id="PTHR11010">
    <property type="entry name" value="PROTEASE S28 PRO-X CARBOXYPEPTIDASE-RELATED"/>
    <property type="match status" value="1"/>
</dbReference>
<dbReference type="SUPFAM" id="SSF53474">
    <property type="entry name" value="alpha/beta-Hydrolases"/>
    <property type="match status" value="1"/>
</dbReference>
<reference evidence="7 8" key="1">
    <citation type="submission" date="2019-03" db="EMBL/GenBank/DDBJ databases">
        <title>Sequencing 23 genomes of Wallemia ichthyophaga.</title>
        <authorList>
            <person name="Gostincar C."/>
        </authorList>
    </citation>
    <scope>NUCLEOTIDE SEQUENCE [LARGE SCALE GENOMIC DNA]</scope>
    <source>
        <strain evidence="7 8">EXF-8621</strain>
    </source>
</reference>
<dbReference type="GO" id="GO:0006508">
    <property type="term" value="P:proteolysis"/>
    <property type="evidence" value="ECO:0007669"/>
    <property type="project" value="UniProtKB-KW"/>
</dbReference>
<keyword evidence="3 6" id="KW-0732">Signal</keyword>
<keyword evidence="4" id="KW-0378">Hydrolase</keyword>
<evidence type="ECO:0000256" key="2">
    <source>
        <dbReference type="ARBA" id="ARBA00022670"/>
    </source>
</evidence>